<evidence type="ECO:0000313" key="4">
    <source>
        <dbReference type="Proteomes" id="UP000484164"/>
    </source>
</evidence>
<organism evidence="3 4">
    <name type="scientific">Phaeocystidibacter marisrubri</name>
    <dbReference type="NCBI Taxonomy" id="1577780"/>
    <lineage>
        <taxon>Bacteria</taxon>
        <taxon>Pseudomonadati</taxon>
        <taxon>Bacteroidota</taxon>
        <taxon>Flavobacteriia</taxon>
        <taxon>Flavobacteriales</taxon>
        <taxon>Phaeocystidibacteraceae</taxon>
        <taxon>Phaeocystidibacter</taxon>
    </lineage>
</organism>
<evidence type="ECO:0000256" key="1">
    <source>
        <dbReference type="ARBA" id="ARBA00022729"/>
    </source>
</evidence>
<dbReference type="AlphaFoldDB" id="A0A6L3ZEV3"/>
<dbReference type="NCBIfam" id="TIGR04183">
    <property type="entry name" value="Por_Secre_tail"/>
    <property type="match status" value="1"/>
</dbReference>
<comment type="caution">
    <text evidence="3">The sequence shown here is derived from an EMBL/GenBank/DDBJ whole genome shotgun (WGS) entry which is preliminary data.</text>
</comment>
<keyword evidence="1" id="KW-0732">Signal</keyword>
<feature type="domain" description="Secretion system C-terminal sorting" evidence="2">
    <location>
        <begin position="510"/>
        <end position="561"/>
    </location>
</feature>
<protein>
    <submittedName>
        <fullName evidence="3">T9SS type A sorting domain-containing protein</fullName>
    </submittedName>
</protein>
<dbReference type="OrthoDB" id="9805017at2"/>
<dbReference type="EMBL" id="WBVQ01000002">
    <property type="protein sequence ID" value="KAB2816355.1"/>
    <property type="molecule type" value="Genomic_DNA"/>
</dbReference>
<keyword evidence="4" id="KW-1185">Reference proteome</keyword>
<evidence type="ECO:0000313" key="3">
    <source>
        <dbReference type="EMBL" id="KAB2816355.1"/>
    </source>
</evidence>
<proteinExistence type="predicted"/>
<accession>A0A6L3ZEV3</accession>
<sequence>MCIDRLEVQIFNNINAMKNMYQKACLLTSLMLSLTSLNGQVNPSMEPDFFYQNRIIFTSSEVSSATVNGMDLTAVMDYDNSIIPPVVHVDIVDRTGGGGANLLQTLVISSPSGGSCNPGDVQMTHGGENLYVVYDCASPIPGGSEQVFLDKYYFDSFSGSYIPMATAIFIGDGRSALIDMGPEGFGGVVYSNRDDIFVASVESDPSNVSNGTVNVSPPTLVHTLGTPTSTFSYYDIAAHEPYSLPTLTDIRYTVALLDGGVLHAITLDSPPGLAPIFHSVDAFYDVEGGARVRICSPKENGMVAHTSPYTEFTIAVNKSATSPYNEDLGLITGDASIGGLSPFVGVNSIPGSSPCTLAVDFKSSFYCSYAIDWNQNSAVSMTWHGPSAACMGETFSVEFDPTSSTYLTPPGMANAVSAITQGIDESYAPMSSSMNSTEIVPVFALQKYAQSAPNIFIVVSADYMIKSKDLVGMTVFPSTYKTALEENLTGEFNLIMESDHQWKLTFPSLETSTQIALFSISGALVFEREVDASNNEITLSLADLASGVYVVNCKRGEQTESFRIIR</sequence>
<name>A0A6L3ZEV3_9FLAO</name>
<dbReference type="Pfam" id="PF18962">
    <property type="entry name" value="Por_Secre_tail"/>
    <property type="match status" value="1"/>
</dbReference>
<dbReference type="InterPro" id="IPR026444">
    <property type="entry name" value="Secre_tail"/>
</dbReference>
<dbReference type="Proteomes" id="UP000484164">
    <property type="component" value="Unassembled WGS sequence"/>
</dbReference>
<evidence type="ECO:0000259" key="2">
    <source>
        <dbReference type="Pfam" id="PF18962"/>
    </source>
</evidence>
<gene>
    <name evidence="3" type="ORF">F8C82_11770</name>
</gene>
<reference evidence="3 4" key="1">
    <citation type="submission" date="2019-10" db="EMBL/GenBank/DDBJ databases">
        <title>Genome sequence of Phaeocystidibacter marisrubri JCM30614 (type strain).</title>
        <authorList>
            <person name="Bowman J.P."/>
        </authorList>
    </citation>
    <scope>NUCLEOTIDE SEQUENCE [LARGE SCALE GENOMIC DNA]</scope>
    <source>
        <strain evidence="3 4">JCM 30614</strain>
    </source>
</reference>